<evidence type="ECO:0000256" key="1">
    <source>
        <dbReference type="ARBA" id="ARBA00022723"/>
    </source>
</evidence>
<dbReference type="PROSITE" id="PS50048">
    <property type="entry name" value="ZN2_CY6_FUNGAL_2"/>
    <property type="match status" value="1"/>
</dbReference>
<dbReference type="RefSeq" id="XP_043144197.1">
    <property type="nucleotide sequence ID" value="XM_043288262.1"/>
</dbReference>
<dbReference type="SMART" id="SM00066">
    <property type="entry name" value="GAL4"/>
    <property type="match status" value="1"/>
</dbReference>
<evidence type="ECO:0000259" key="7">
    <source>
        <dbReference type="PROSITE" id="PS50048"/>
    </source>
</evidence>
<dbReference type="GO" id="GO:0006351">
    <property type="term" value="P:DNA-templated transcription"/>
    <property type="evidence" value="ECO:0007669"/>
    <property type="project" value="InterPro"/>
</dbReference>
<feature type="compositionally biased region" description="Polar residues" evidence="6">
    <location>
        <begin position="53"/>
        <end position="71"/>
    </location>
</feature>
<evidence type="ECO:0000313" key="8">
    <source>
        <dbReference type="EMBL" id="GIC86931.1"/>
    </source>
</evidence>
<sequence length="889" mass="100448">MENTPCSIPESGSAAMRGQMHSHPPPPHFDRNQKAATNSMPAVALTDSSYMQQISNPSSLGPNRSGANESANAKVAIPRQRSTVAPRYSRRVPRACETCRARKTKCSGDTPICRQCKELRVTCRYPVSWREKTKGQLDILSVKSQDYENLLREIGSVVDSRLSERIKSTLDKYNGESSNGQESPSNDPQSSVTPQDEEMEQDEPPSSPSSIGSLDAIDRVEEDLNRSENSRATGYQGKNSELTWMQRVRREAEQRVRKQSGASDTEPEGDFALHAVNYHLDDMDITVSGPVQVYWMPPRHVADQLFEDYLTTVHPFFPIISRTLFSAQYRTFFESAARPGDKWLAILNMIFAIASKHAQLTQAPWRGDERDHLVYLTRARILSMNGDTLFNHPDLQQVQVEGLIAFYLLASDQINRAWRIASLAVRSGIALGINMKNTSETTPSISKEARYKVWWCLYTFEHILGVMTGRSTCILDGVCTTPMPLPFDEEQLREPFAAKLLADPEMRQVYVGSAMASSYVRQMPLNPPGGRDAQLTDKPRDAQWLKSQPASQALCYLFYTDLAVISQEIVNRVYSPDCVNTPWSHIENRIGELRARIDRWHHTLPEVFDFVRKTDDQDQELLRLKLFLAFHFYSARITLGRPCLCRRDARPRDPSKKPTFSHSMAEISLESACRMLELLPDEPNAIKLYKICPWWCILHYLMQATTVLLLELSFGNIHMPEEEPNFLAAAKKAVRWLYAMSECSAASRRAWQLCDSNLRRIACGMNYDVSDMPESVYETRPAQPMNMQTPGSNQQNTNMISTPMFYNATDDLSLLNPNVADGSQRAYQYYQNPPPSAVSHSQMIPSLDLLSSASSNPPGGDAFFPYDPISGEFIRSFFPAAADEEPWTH</sequence>
<keyword evidence="5" id="KW-0539">Nucleus</keyword>
<dbReference type="PANTHER" id="PTHR47654">
    <property type="entry name" value="ZN(II)2CYS6 TRANSCRIPTION FACTOR (EUROFUNG)-RELATED"/>
    <property type="match status" value="1"/>
</dbReference>
<dbReference type="SUPFAM" id="SSF57701">
    <property type="entry name" value="Zn2/Cys6 DNA-binding domain"/>
    <property type="match status" value="1"/>
</dbReference>
<keyword evidence="1" id="KW-0479">Metal-binding</keyword>
<dbReference type="PROSITE" id="PS00463">
    <property type="entry name" value="ZN2_CY6_FUNGAL_1"/>
    <property type="match status" value="1"/>
</dbReference>
<dbReference type="InterPro" id="IPR001138">
    <property type="entry name" value="Zn2Cys6_DnaBD"/>
</dbReference>
<gene>
    <name evidence="8" type="ORF">Aud_003309</name>
</gene>
<organism evidence="8 9">
    <name type="scientific">Aspergillus udagawae</name>
    <dbReference type="NCBI Taxonomy" id="91492"/>
    <lineage>
        <taxon>Eukaryota</taxon>
        <taxon>Fungi</taxon>
        <taxon>Dikarya</taxon>
        <taxon>Ascomycota</taxon>
        <taxon>Pezizomycotina</taxon>
        <taxon>Eurotiomycetes</taxon>
        <taxon>Eurotiomycetidae</taxon>
        <taxon>Eurotiales</taxon>
        <taxon>Aspergillaceae</taxon>
        <taxon>Aspergillus</taxon>
        <taxon>Aspergillus subgen. Fumigati</taxon>
    </lineage>
</organism>
<evidence type="ECO:0000256" key="6">
    <source>
        <dbReference type="SAM" id="MobiDB-lite"/>
    </source>
</evidence>
<dbReference type="InterPro" id="IPR053230">
    <property type="entry name" value="Trans_reg_galc"/>
</dbReference>
<feature type="domain" description="Zn(2)-C6 fungal-type" evidence="7">
    <location>
        <begin position="95"/>
        <end position="125"/>
    </location>
</feature>
<dbReference type="Pfam" id="PF00172">
    <property type="entry name" value="Zn_clus"/>
    <property type="match status" value="1"/>
</dbReference>
<keyword evidence="2" id="KW-0805">Transcription regulation</keyword>
<name>A0A8E0QPW9_9EURO</name>
<protein>
    <recommendedName>
        <fullName evidence="7">Zn(2)-C6 fungal-type domain-containing protein</fullName>
    </recommendedName>
</protein>
<feature type="compositionally biased region" description="Basic and acidic residues" evidence="6">
    <location>
        <begin position="216"/>
        <end position="229"/>
    </location>
</feature>
<dbReference type="CDD" id="cd00067">
    <property type="entry name" value="GAL4"/>
    <property type="match status" value="1"/>
</dbReference>
<dbReference type="PANTHER" id="PTHR47654:SF3">
    <property type="entry name" value="ZN(II)2CYS6 TRANSCRIPTION FACTOR (EUROFUNG)"/>
    <property type="match status" value="1"/>
</dbReference>
<feature type="region of interest" description="Disordered" evidence="6">
    <location>
        <begin position="1"/>
        <end position="40"/>
    </location>
</feature>
<feature type="region of interest" description="Disordered" evidence="6">
    <location>
        <begin position="53"/>
        <end position="73"/>
    </location>
</feature>
<feature type="compositionally biased region" description="Polar residues" evidence="6">
    <location>
        <begin position="230"/>
        <end position="243"/>
    </location>
</feature>
<dbReference type="GO" id="GO:0000981">
    <property type="term" value="F:DNA-binding transcription factor activity, RNA polymerase II-specific"/>
    <property type="evidence" value="ECO:0007669"/>
    <property type="project" value="InterPro"/>
</dbReference>
<keyword evidence="4" id="KW-0804">Transcription</keyword>
<evidence type="ECO:0000313" key="9">
    <source>
        <dbReference type="Proteomes" id="UP000036893"/>
    </source>
</evidence>
<reference evidence="8" key="2">
    <citation type="submission" date="2021-01" db="EMBL/GenBank/DDBJ databases">
        <title>Pan-genome distribution and transcriptional activeness of fungal secondary metabolism genes in Aspergillus section Fumigati.</title>
        <authorList>
            <person name="Takahashi H."/>
            <person name="Umemura M."/>
            <person name="Ninomiya A."/>
            <person name="Kusuya Y."/>
            <person name="Urayama S."/>
            <person name="Shimizu M."/>
            <person name="Watanabe A."/>
            <person name="Kamei K."/>
            <person name="Yaguchi T."/>
            <person name="Hagiwara D."/>
        </authorList>
    </citation>
    <scope>NUCLEOTIDE SEQUENCE</scope>
    <source>
        <strain evidence="8">IFM 46973</strain>
    </source>
</reference>
<proteinExistence type="predicted"/>
<keyword evidence="3" id="KW-0238">DNA-binding</keyword>
<dbReference type="Proteomes" id="UP000036893">
    <property type="component" value="Unassembled WGS sequence"/>
</dbReference>
<feature type="compositionally biased region" description="Polar residues" evidence="6">
    <location>
        <begin position="175"/>
        <end position="193"/>
    </location>
</feature>
<dbReference type="EMBL" id="BBXM02000002">
    <property type="protein sequence ID" value="GIC86931.1"/>
    <property type="molecule type" value="Genomic_DNA"/>
</dbReference>
<dbReference type="AlphaFoldDB" id="A0A8E0QPW9"/>
<dbReference type="InterPro" id="IPR036864">
    <property type="entry name" value="Zn2-C6_fun-type_DNA-bd_sf"/>
</dbReference>
<evidence type="ECO:0000256" key="4">
    <source>
        <dbReference type="ARBA" id="ARBA00023163"/>
    </source>
</evidence>
<dbReference type="Gene3D" id="4.10.240.10">
    <property type="entry name" value="Zn(2)-C6 fungal-type DNA-binding domain"/>
    <property type="match status" value="1"/>
</dbReference>
<reference evidence="8" key="1">
    <citation type="journal article" date="2015" name="Genome Announc.">
        <title>Draft Genome Sequence of the Pathogenic Filamentous Fungus Aspergillus udagawae Strain IFM 46973T.</title>
        <authorList>
            <person name="Kusuya Y."/>
            <person name="Takahashi-Nakaguchi A."/>
            <person name="Takahashi H."/>
            <person name="Yaguchi T."/>
        </authorList>
    </citation>
    <scope>NUCLEOTIDE SEQUENCE</scope>
    <source>
        <strain evidence="8">IFM 46973</strain>
    </source>
</reference>
<evidence type="ECO:0000256" key="3">
    <source>
        <dbReference type="ARBA" id="ARBA00023125"/>
    </source>
</evidence>
<evidence type="ECO:0000256" key="2">
    <source>
        <dbReference type="ARBA" id="ARBA00023015"/>
    </source>
</evidence>
<dbReference type="SMART" id="SM00906">
    <property type="entry name" value="Fungal_trans"/>
    <property type="match status" value="1"/>
</dbReference>
<comment type="caution">
    <text evidence="8">The sequence shown here is derived from an EMBL/GenBank/DDBJ whole genome shotgun (WGS) entry which is preliminary data.</text>
</comment>
<evidence type="ECO:0000256" key="5">
    <source>
        <dbReference type="ARBA" id="ARBA00023242"/>
    </source>
</evidence>
<feature type="region of interest" description="Disordered" evidence="6">
    <location>
        <begin position="250"/>
        <end position="269"/>
    </location>
</feature>
<dbReference type="Pfam" id="PF04082">
    <property type="entry name" value="Fungal_trans"/>
    <property type="match status" value="1"/>
</dbReference>
<feature type="region of interest" description="Disordered" evidence="6">
    <location>
        <begin position="172"/>
        <end position="244"/>
    </location>
</feature>
<dbReference type="GeneID" id="66990785"/>
<dbReference type="GO" id="GO:0008270">
    <property type="term" value="F:zinc ion binding"/>
    <property type="evidence" value="ECO:0007669"/>
    <property type="project" value="InterPro"/>
</dbReference>
<accession>A0A8E0QPW9</accession>
<dbReference type="GO" id="GO:0003677">
    <property type="term" value="F:DNA binding"/>
    <property type="evidence" value="ECO:0007669"/>
    <property type="project" value="UniProtKB-KW"/>
</dbReference>
<dbReference type="InterPro" id="IPR007219">
    <property type="entry name" value="XnlR_reg_dom"/>
</dbReference>
<dbReference type="CDD" id="cd12148">
    <property type="entry name" value="fungal_TF_MHR"/>
    <property type="match status" value="1"/>
</dbReference>